<sequence length="312" mass="32823">MPVTLITDALEAYLRPVELRTLAYFVATADCGTVSAAAERVHVTQPSLSRQLRGLEEQLGVELFDRSGRRLEITPVGRTLLPRARALLTDAEALRAAAQLHACGALEQVTLAAPATTLTDIVSPFLATLAPEDPVPSVVESGGATAEESLRRGADLAIVAGRPPRTVASRAMPPLPIWAYLPPGHAWSGREEVTVEELLTESLISLPPSHSARRALDAAVVTTGLAAPPLLETANGTVAQALCAAGRGVAVLSDDARFGLDRVGLLLGSEHLSVRLHCAWDPTHPAAPVLADLAARISAWVVERYVTAPDPA</sequence>
<dbReference type="GO" id="GO:0032993">
    <property type="term" value="C:protein-DNA complex"/>
    <property type="evidence" value="ECO:0007669"/>
    <property type="project" value="TreeGrafter"/>
</dbReference>
<dbReference type="AlphaFoldDB" id="A0A316ABT8"/>
<dbReference type="SUPFAM" id="SSF46785">
    <property type="entry name" value="Winged helix' DNA-binding domain"/>
    <property type="match status" value="1"/>
</dbReference>
<evidence type="ECO:0000313" key="6">
    <source>
        <dbReference type="EMBL" id="PWJ54879.1"/>
    </source>
</evidence>
<evidence type="ECO:0000259" key="5">
    <source>
        <dbReference type="PROSITE" id="PS50931"/>
    </source>
</evidence>
<reference evidence="6 7" key="1">
    <citation type="submission" date="2018-03" db="EMBL/GenBank/DDBJ databases">
        <title>Genomic Encyclopedia of Archaeal and Bacterial Type Strains, Phase II (KMG-II): from individual species to whole genera.</title>
        <authorList>
            <person name="Goeker M."/>
        </authorList>
    </citation>
    <scope>NUCLEOTIDE SEQUENCE [LARGE SCALE GENOMIC DNA]</scope>
    <source>
        <strain evidence="6 7">DSM 44889</strain>
    </source>
</reference>
<dbReference type="InterPro" id="IPR005119">
    <property type="entry name" value="LysR_subst-bd"/>
</dbReference>
<dbReference type="PRINTS" id="PR00039">
    <property type="entry name" value="HTHLYSR"/>
</dbReference>
<organism evidence="6 7">
    <name type="scientific">Quadrisphaera granulorum</name>
    <dbReference type="NCBI Taxonomy" id="317664"/>
    <lineage>
        <taxon>Bacteria</taxon>
        <taxon>Bacillati</taxon>
        <taxon>Actinomycetota</taxon>
        <taxon>Actinomycetes</taxon>
        <taxon>Kineosporiales</taxon>
        <taxon>Kineosporiaceae</taxon>
        <taxon>Quadrisphaera</taxon>
    </lineage>
</organism>
<dbReference type="GO" id="GO:0003677">
    <property type="term" value="F:DNA binding"/>
    <property type="evidence" value="ECO:0007669"/>
    <property type="project" value="UniProtKB-KW"/>
</dbReference>
<evidence type="ECO:0000256" key="2">
    <source>
        <dbReference type="ARBA" id="ARBA00023015"/>
    </source>
</evidence>
<dbReference type="Proteomes" id="UP000245469">
    <property type="component" value="Unassembled WGS sequence"/>
</dbReference>
<comment type="caution">
    <text evidence="6">The sequence shown here is derived from an EMBL/GenBank/DDBJ whole genome shotgun (WGS) entry which is preliminary data.</text>
</comment>
<protein>
    <submittedName>
        <fullName evidence="6">DNA-binding transcriptional LysR family regulator</fullName>
    </submittedName>
</protein>
<evidence type="ECO:0000256" key="3">
    <source>
        <dbReference type="ARBA" id="ARBA00023125"/>
    </source>
</evidence>
<dbReference type="SUPFAM" id="SSF53850">
    <property type="entry name" value="Periplasmic binding protein-like II"/>
    <property type="match status" value="1"/>
</dbReference>
<evidence type="ECO:0000313" key="7">
    <source>
        <dbReference type="Proteomes" id="UP000245469"/>
    </source>
</evidence>
<keyword evidence="4" id="KW-0804">Transcription</keyword>
<dbReference type="Gene3D" id="3.40.190.10">
    <property type="entry name" value="Periplasmic binding protein-like II"/>
    <property type="match status" value="2"/>
</dbReference>
<evidence type="ECO:0000256" key="1">
    <source>
        <dbReference type="ARBA" id="ARBA00009437"/>
    </source>
</evidence>
<dbReference type="Pfam" id="PF00126">
    <property type="entry name" value="HTH_1"/>
    <property type="match status" value="1"/>
</dbReference>
<accession>A0A316ABT8</accession>
<comment type="similarity">
    <text evidence="1">Belongs to the LysR transcriptional regulatory family.</text>
</comment>
<dbReference type="InterPro" id="IPR036390">
    <property type="entry name" value="WH_DNA-bd_sf"/>
</dbReference>
<dbReference type="PANTHER" id="PTHR30346:SF17">
    <property type="entry name" value="LYSR FAMILY TRANSCRIPTIONAL REGULATOR"/>
    <property type="match status" value="1"/>
</dbReference>
<dbReference type="InterPro" id="IPR036388">
    <property type="entry name" value="WH-like_DNA-bd_sf"/>
</dbReference>
<dbReference type="FunFam" id="1.10.10.10:FF:000001">
    <property type="entry name" value="LysR family transcriptional regulator"/>
    <property type="match status" value="1"/>
</dbReference>
<keyword evidence="2" id="KW-0805">Transcription regulation</keyword>
<proteinExistence type="inferred from homology"/>
<name>A0A316ABT8_9ACTN</name>
<dbReference type="InterPro" id="IPR000847">
    <property type="entry name" value="LysR_HTH_N"/>
</dbReference>
<dbReference type="PANTHER" id="PTHR30346">
    <property type="entry name" value="TRANSCRIPTIONAL DUAL REGULATOR HCAR-RELATED"/>
    <property type="match status" value="1"/>
</dbReference>
<dbReference type="Pfam" id="PF03466">
    <property type="entry name" value="LysR_substrate"/>
    <property type="match status" value="1"/>
</dbReference>
<evidence type="ECO:0000256" key="4">
    <source>
        <dbReference type="ARBA" id="ARBA00023163"/>
    </source>
</evidence>
<dbReference type="CDD" id="cd05466">
    <property type="entry name" value="PBP2_LTTR_substrate"/>
    <property type="match status" value="1"/>
</dbReference>
<gene>
    <name evidence="6" type="ORF">BXY45_10586</name>
</gene>
<keyword evidence="7" id="KW-1185">Reference proteome</keyword>
<dbReference type="GO" id="GO:0003700">
    <property type="term" value="F:DNA-binding transcription factor activity"/>
    <property type="evidence" value="ECO:0007669"/>
    <property type="project" value="InterPro"/>
</dbReference>
<keyword evidence="3 6" id="KW-0238">DNA-binding</keyword>
<dbReference type="Gene3D" id="1.10.10.10">
    <property type="entry name" value="Winged helix-like DNA-binding domain superfamily/Winged helix DNA-binding domain"/>
    <property type="match status" value="1"/>
</dbReference>
<dbReference type="EMBL" id="QGDQ01000005">
    <property type="protein sequence ID" value="PWJ54879.1"/>
    <property type="molecule type" value="Genomic_DNA"/>
</dbReference>
<feature type="domain" description="HTH lysR-type" evidence="5">
    <location>
        <begin position="17"/>
        <end position="74"/>
    </location>
</feature>
<dbReference type="PROSITE" id="PS50931">
    <property type="entry name" value="HTH_LYSR"/>
    <property type="match status" value="1"/>
</dbReference>